<dbReference type="PANTHER" id="PTHR14859">
    <property type="entry name" value="CALCOFLUOR WHITE HYPERSENSITIVE PROTEIN PRECURSOR"/>
    <property type="match status" value="1"/>
</dbReference>
<evidence type="ECO:0000256" key="1">
    <source>
        <dbReference type="SAM" id="Phobius"/>
    </source>
</evidence>
<reference evidence="3" key="1">
    <citation type="submission" date="2020-10" db="EMBL/GenBank/DDBJ databases">
        <authorList>
            <person name="Gilroy R."/>
        </authorList>
    </citation>
    <scope>NUCLEOTIDE SEQUENCE</scope>
    <source>
        <strain evidence="3">9366</strain>
    </source>
</reference>
<dbReference type="GO" id="GO:0004519">
    <property type="term" value="F:endonuclease activity"/>
    <property type="evidence" value="ECO:0007669"/>
    <property type="project" value="UniProtKB-KW"/>
</dbReference>
<protein>
    <submittedName>
        <fullName evidence="3">Endonuclease/exonuclease/phosphatase family protein</fullName>
    </submittedName>
</protein>
<keyword evidence="3" id="KW-0378">Hydrolase</keyword>
<feature type="domain" description="Endonuclease/exonuclease/phosphatase" evidence="2">
    <location>
        <begin position="64"/>
        <end position="355"/>
    </location>
</feature>
<keyword evidence="3" id="KW-0540">Nuclease</keyword>
<keyword evidence="1" id="KW-1133">Transmembrane helix</keyword>
<dbReference type="InterPro" id="IPR005135">
    <property type="entry name" value="Endo/exonuclease/phosphatase"/>
</dbReference>
<dbReference type="GO" id="GO:0016020">
    <property type="term" value="C:membrane"/>
    <property type="evidence" value="ECO:0007669"/>
    <property type="project" value="GOC"/>
</dbReference>
<dbReference type="Pfam" id="PF03372">
    <property type="entry name" value="Exo_endo_phos"/>
    <property type="match status" value="1"/>
</dbReference>
<accession>A0A9D1MNF6</accession>
<dbReference type="PANTHER" id="PTHR14859:SF1">
    <property type="entry name" value="PGAP2-INTERACTING PROTEIN"/>
    <property type="match status" value="1"/>
</dbReference>
<dbReference type="Proteomes" id="UP000824145">
    <property type="component" value="Unassembled WGS sequence"/>
</dbReference>
<dbReference type="SUPFAM" id="SSF56219">
    <property type="entry name" value="DNase I-like"/>
    <property type="match status" value="1"/>
</dbReference>
<evidence type="ECO:0000259" key="2">
    <source>
        <dbReference type="Pfam" id="PF03372"/>
    </source>
</evidence>
<dbReference type="AlphaFoldDB" id="A0A9D1MNF6"/>
<keyword evidence="1" id="KW-0812">Transmembrane</keyword>
<reference evidence="3" key="2">
    <citation type="journal article" date="2021" name="PeerJ">
        <title>Extensive microbial diversity within the chicken gut microbiome revealed by metagenomics and culture.</title>
        <authorList>
            <person name="Gilroy R."/>
            <person name="Ravi A."/>
            <person name="Getino M."/>
            <person name="Pursley I."/>
            <person name="Horton D.L."/>
            <person name="Alikhan N.F."/>
            <person name="Baker D."/>
            <person name="Gharbi K."/>
            <person name="Hall N."/>
            <person name="Watson M."/>
            <person name="Adriaenssens E.M."/>
            <person name="Foster-Nyarko E."/>
            <person name="Jarju S."/>
            <person name="Secka A."/>
            <person name="Antonio M."/>
            <person name="Oren A."/>
            <person name="Chaudhuri R.R."/>
            <person name="La Ragione R."/>
            <person name="Hildebrand F."/>
            <person name="Pallen M.J."/>
        </authorList>
    </citation>
    <scope>NUCLEOTIDE SEQUENCE</scope>
    <source>
        <strain evidence="3">9366</strain>
    </source>
</reference>
<sequence length="365" mass="40044">MKKALKVTGITLLALLIALIVAALCYVLYVVIEYDRIEDNLQLEVSAGNVQESAQKGEEYSIVTYNIGFGAYSPEYSFFLDSGEMLDGTQVTGIYAKGLSKEDVQKNTDGAVNTLKGLDADFYFVQEVDVDGDRSYHIDQLAALREALGGDGTFAENFHSAYLLYPFNDPHGKNTAGIATFSKVKINSAVRRSYPVDTGFAKFFDLDRCFSVHRLSVEGGKELVLINSHMSAYDEGGTIRAQQLEMLNEVMAEEYAKGNYVIVGGDFNHELADSFGTFPSEQKQPTWAYKLTSEDLTDGFSIAASKEGTGTCRAAEIPYEEGVNYLTVLDGFLVSSNVEVSAVKNVDTGFAYSDHNPVQMTFVLK</sequence>
<dbReference type="EMBL" id="DVNJ01000032">
    <property type="protein sequence ID" value="HIU63312.1"/>
    <property type="molecule type" value="Genomic_DNA"/>
</dbReference>
<name>A0A9D1MNF6_9FIRM</name>
<proteinExistence type="predicted"/>
<gene>
    <name evidence="3" type="ORF">IAB07_06055</name>
</gene>
<evidence type="ECO:0000313" key="3">
    <source>
        <dbReference type="EMBL" id="HIU63312.1"/>
    </source>
</evidence>
<comment type="caution">
    <text evidence="3">The sequence shown here is derived from an EMBL/GenBank/DDBJ whole genome shotgun (WGS) entry which is preliminary data.</text>
</comment>
<dbReference type="GO" id="GO:0006506">
    <property type="term" value="P:GPI anchor biosynthetic process"/>
    <property type="evidence" value="ECO:0007669"/>
    <property type="project" value="TreeGrafter"/>
</dbReference>
<keyword evidence="3" id="KW-0255">Endonuclease</keyword>
<keyword evidence="1" id="KW-0472">Membrane</keyword>
<feature type="transmembrane region" description="Helical" evidence="1">
    <location>
        <begin position="12"/>
        <end position="32"/>
    </location>
</feature>
<dbReference type="InterPro" id="IPR036691">
    <property type="entry name" value="Endo/exonu/phosph_ase_sf"/>
</dbReference>
<dbReference type="InterPro" id="IPR051916">
    <property type="entry name" value="GPI-anchor_lipid_remodeler"/>
</dbReference>
<dbReference type="Gene3D" id="3.60.10.10">
    <property type="entry name" value="Endonuclease/exonuclease/phosphatase"/>
    <property type="match status" value="1"/>
</dbReference>
<evidence type="ECO:0000313" key="4">
    <source>
        <dbReference type="Proteomes" id="UP000824145"/>
    </source>
</evidence>
<organism evidence="3 4">
    <name type="scientific">Candidatus Caccalectryoclostridium excrementigallinarum</name>
    <dbReference type="NCBI Taxonomy" id="2840710"/>
    <lineage>
        <taxon>Bacteria</taxon>
        <taxon>Bacillati</taxon>
        <taxon>Bacillota</taxon>
        <taxon>Clostridia</taxon>
        <taxon>Christensenellales</taxon>
        <taxon>Christensenellaceae</taxon>
        <taxon>Christensenellaceae incertae sedis</taxon>
        <taxon>Candidatus Caccalectryoclostridium</taxon>
    </lineage>
</organism>